<feature type="chain" id="PRO_5046476597" evidence="6">
    <location>
        <begin position="18"/>
        <end position="445"/>
    </location>
</feature>
<comment type="caution">
    <text evidence="9">The sequence shown here is derived from an EMBL/GenBank/DDBJ whole genome shotgun (WGS) entry which is preliminary data.</text>
</comment>
<evidence type="ECO:0000256" key="2">
    <source>
        <dbReference type="ARBA" id="ARBA00006275"/>
    </source>
</evidence>
<keyword evidence="4" id="KW-0472">Membrane</keyword>
<dbReference type="InterPro" id="IPR011990">
    <property type="entry name" value="TPR-like_helical_dom_sf"/>
</dbReference>
<evidence type="ECO:0000259" key="7">
    <source>
        <dbReference type="Pfam" id="PF07980"/>
    </source>
</evidence>
<feature type="domain" description="RagB/SusD" evidence="7">
    <location>
        <begin position="307"/>
        <end position="402"/>
    </location>
</feature>
<feature type="signal peptide" evidence="6">
    <location>
        <begin position="1"/>
        <end position="17"/>
    </location>
</feature>
<evidence type="ECO:0000313" key="9">
    <source>
        <dbReference type="EMBL" id="MFC0317966.1"/>
    </source>
</evidence>
<dbReference type="InterPro" id="IPR012944">
    <property type="entry name" value="SusD_RagB_dom"/>
</dbReference>
<evidence type="ECO:0000256" key="6">
    <source>
        <dbReference type="SAM" id="SignalP"/>
    </source>
</evidence>
<accession>A0ABV6HGY5</accession>
<dbReference type="SUPFAM" id="SSF48452">
    <property type="entry name" value="TPR-like"/>
    <property type="match status" value="1"/>
</dbReference>
<dbReference type="PROSITE" id="PS51257">
    <property type="entry name" value="PROKAR_LIPOPROTEIN"/>
    <property type="match status" value="1"/>
</dbReference>
<evidence type="ECO:0000256" key="4">
    <source>
        <dbReference type="ARBA" id="ARBA00023136"/>
    </source>
</evidence>
<sequence length="445" mass="50760">MIKIKLLLLVASFSICACNKYLELKPDKTMVLPETEQDMQALLDNVNFMNAAESSLGEMAADNYYLTDNDWQSLDINDRELYIWGKDVFGTGWGSNYRTIMYANTVLETLEKNPLIDITARNRLRGSALFFRGNTLFQLAQLYMLPYDKQIAATAPGLPLKFTAAIDDPSVRSSMEKTYAQIEMDLREAAALLPKEKPLFPTRPGKAAAFAGLARLHLVMADFEQAERFADSSLMLHATLIDYNQVMNSETPFAPFNGETIFYSRFSGGGTLSQSYRKVDTTLYTMYADDDLRRTLFFREQDGHVYFKGNYDGQNTSALFNGITSAEMLLTKAECLARKGKSSEAWNVLSELLRYRYSNNNFNEFMPIGATNVLNFVLNERRKELLFRGIRWVDLRRLNKEEDLATVLTRNVLGKEYIMLPNSSRYVFLIPDDVIQQSGMEQNVR</sequence>
<evidence type="ECO:0000259" key="8">
    <source>
        <dbReference type="Pfam" id="PF14322"/>
    </source>
</evidence>
<feature type="domain" description="SusD-like N-terminal" evidence="8">
    <location>
        <begin position="20"/>
        <end position="218"/>
    </location>
</feature>
<dbReference type="Pfam" id="PF14322">
    <property type="entry name" value="SusD-like_3"/>
    <property type="match status" value="1"/>
</dbReference>
<reference evidence="9 10" key="1">
    <citation type="submission" date="2024-09" db="EMBL/GenBank/DDBJ databases">
        <authorList>
            <person name="Sun Q."/>
            <person name="Mori K."/>
        </authorList>
    </citation>
    <scope>NUCLEOTIDE SEQUENCE [LARGE SCALE GENOMIC DNA]</scope>
    <source>
        <strain evidence="9 10">CCM 7765</strain>
    </source>
</reference>
<name>A0ABV6HGY5_9SPHI</name>
<evidence type="ECO:0000256" key="1">
    <source>
        <dbReference type="ARBA" id="ARBA00004442"/>
    </source>
</evidence>
<proteinExistence type="inferred from homology"/>
<keyword evidence="10" id="KW-1185">Reference proteome</keyword>
<comment type="similarity">
    <text evidence="2">Belongs to the SusD family.</text>
</comment>
<dbReference type="Pfam" id="PF07980">
    <property type="entry name" value="SusD_RagB"/>
    <property type="match status" value="1"/>
</dbReference>
<dbReference type="Proteomes" id="UP001589774">
    <property type="component" value="Unassembled WGS sequence"/>
</dbReference>
<gene>
    <name evidence="9" type="ORF">ACFFI0_06580</name>
</gene>
<dbReference type="RefSeq" id="WP_130856072.1">
    <property type="nucleotide sequence ID" value="NZ_JBHLWO010000001.1"/>
</dbReference>
<comment type="subcellular location">
    <subcellularLocation>
        <location evidence="1">Cell outer membrane</location>
    </subcellularLocation>
</comment>
<dbReference type="Gene3D" id="1.25.40.390">
    <property type="match status" value="1"/>
</dbReference>
<keyword evidence="3 6" id="KW-0732">Signal</keyword>
<dbReference type="EMBL" id="JBHLWO010000001">
    <property type="protein sequence ID" value="MFC0317966.1"/>
    <property type="molecule type" value="Genomic_DNA"/>
</dbReference>
<dbReference type="InterPro" id="IPR033985">
    <property type="entry name" value="SusD-like_N"/>
</dbReference>
<evidence type="ECO:0000256" key="5">
    <source>
        <dbReference type="ARBA" id="ARBA00023237"/>
    </source>
</evidence>
<keyword evidence="5" id="KW-0998">Cell outer membrane</keyword>
<evidence type="ECO:0000256" key="3">
    <source>
        <dbReference type="ARBA" id="ARBA00022729"/>
    </source>
</evidence>
<evidence type="ECO:0000313" key="10">
    <source>
        <dbReference type="Proteomes" id="UP001589774"/>
    </source>
</evidence>
<protein>
    <submittedName>
        <fullName evidence="9">RagB/SusD family nutrient uptake outer membrane protein</fullName>
    </submittedName>
</protein>
<organism evidence="9 10">
    <name type="scientific">Olivibacter oleidegradans</name>
    <dbReference type="NCBI Taxonomy" id="760123"/>
    <lineage>
        <taxon>Bacteria</taxon>
        <taxon>Pseudomonadati</taxon>
        <taxon>Bacteroidota</taxon>
        <taxon>Sphingobacteriia</taxon>
        <taxon>Sphingobacteriales</taxon>
        <taxon>Sphingobacteriaceae</taxon>
        <taxon>Olivibacter</taxon>
    </lineage>
</organism>